<sequence>MHIILWGTVLLLLTVARAQTRMQSVGCRFPVMDMFGDPCPRHHDPVRRWKAEMKKEFRGQENAVQRVEKAFKVGLFFKNTPTMLHFSGPTGVGKSFMAMLLAKAVFSRQQGSSICGYLDLRMTVAMREVQESRAEEFMETYLLRPIVEQIAVCPTSIIVIDDIHFLDSKFLQRLRGIFDEHNPSLMCTTGTYAGKRWSTRDSFFIVTSDLDEKHSDLHAGLSPREAENVIRRLAKQVWGEHSHMTSLITLVPFLPLSQNSLVSIAERQVEKLHDLIVNMLARLRPNKRIDWIGSVKYSKSLPSEIYMLKKDDTERFGARPINHYVEMHLHPLAIDIAEELLAHGAKTRTSESIFDSFLPNPMLKYVRTPVKLVNNVDIWLQGSEMKMAIEEINVNTKPTGEHTEL</sequence>
<dbReference type="SUPFAM" id="SSF52540">
    <property type="entry name" value="P-loop containing nucleoside triphosphate hydrolases"/>
    <property type="match status" value="1"/>
</dbReference>
<proteinExistence type="inferred from homology"/>
<dbReference type="EMBL" id="HBEM01025325">
    <property type="protein sequence ID" value="CAD8458243.1"/>
    <property type="molecule type" value="Transcribed_RNA"/>
</dbReference>
<evidence type="ECO:0000313" key="3">
    <source>
        <dbReference type="EMBL" id="CAD8458243.1"/>
    </source>
</evidence>
<organism evidence="3">
    <name type="scientific">Amorphochlora amoebiformis</name>
    <dbReference type="NCBI Taxonomy" id="1561963"/>
    <lineage>
        <taxon>Eukaryota</taxon>
        <taxon>Sar</taxon>
        <taxon>Rhizaria</taxon>
        <taxon>Cercozoa</taxon>
        <taxon>Chlorarachniophyceae</taxon>
        <taxon>Amorphochlora</taxon>
    </lineage>
</organism>
<dbReference type="Gene3D" id="3.40.50.300">
    <property type="entry name" value="P-loop containing nucleotide triphosphate hydrolases"/>
    <property type="match status" value="1"/>
</dbReference>
<evidence type="ECO:0008006" key="4">
    <source>
        <dbReference type="Google" id="ProtNLM"/>
    </source>
</evidence>
<dbReference type="GO" id="GO:0016887">
    <property type="term" value="F:ATP hydrolysis activity"/>
    <property type="evidence" value="ECO:0007669"/>
    <property type="project" value="InterPro"/>
</dbReference>
<dbReference type="GO" id="GO:0005737">
    <property type="term" value="C:cytoplasm"/>
    <property type="evidence" value="ECO:0007669"/>
    <property type="project" value="UniProtKB-ARBA"/>
</dbReference>
<dbReference type="PANTHER" id="PTHR10760">
    <property type="entry name" value="TORSIN"/>
    <property type="match status" value="1"/>
</dbReference>
<comment type="similarity">
    <text evidence="1">Belongs to the ClpA/ClpB family. Torsin subfamily.</text>
</comment>
<dbReference type="InterPro" id="IPR027417">
    <property type="entry name" value="P-loop_NTPase"/>
</dbReference>
<name>A0A7S0DN00_9EUKA</name>
<accession>A0A7S0DN00</accession>
<gene>
    <name evidence="3" type="ORF">LAMO00422_LOCUS17194</name>
</gene>
<evidence type="ECO:0000256" key="1">
    <source>
        <dbReference type="ARBA" id="ARBA00006235"/>
    </source>
</evidence>
<feature type="chain" id="PRO_5031527649" description="AAA+ ATPase domain-containing protein" evidence="2">
    <location>
        <begin position="19"/>
        <end position="405"/>
    </location>
</feature>
<dbReference type="PANTHER" id="PTHR10760:SF2">
    <property type="entry name" value="LD13476P-RELATED"/>
    <property type="match status" value="1"/>
</dbReference>
<reference evidence="3" key="1">
    <citation type="submission" date="2021-01" db="EMBL/GenBank/DDBJ databases">
        <authorList>
            <person name="Corre E."/>
            <person name="Pelletier E."/>
            <person name="Niang G."/>
            <person name="Scheremetjew M."/>
            <person name="Finn R."/>
            <person name="Kale V."/>
            <person name="Holt S."/>
            <person name="Cochrane G."/>
            <person name="Meng A."/>
            <person name="Brown T."/>
            <person name="Cohen L."/>
        </authorList>
    </citation>
    <scope>NUCLEOTIDE SEQUENCE</scope>
    <source>
        <strain evidence="3">CCMP2058</strain>
    </source>
</reference>
<dbReference type="GO" id="GO:0005524">
    <property type="term" value="F:ATP binding"/>
    <property type="evidence" value="ECO:0007669"/>
    <property type="project" value="InterPro"/>
</dbReference>
<protein>
    <recommendedName>
        <fullName evidence="4">AAA+ ATPase domain-containing protein</fullName>
    </recommendedName>
</protein>
<evidence type="ECO:0000256" key="2">
    <source>
        <dbReference type="SAM" id="SignalP"/>
    </source>
</evidence>
<feature type="signal peptide" evidence="2">
    <location>
        <begin position="1"/>
        <end position="18"/>
    </location>
</feature>
<dbReference type="AlphaFoldDB" id="A0A7S0DN00"/>
<dbReference type="InterPro" id="IPR010448">
    <property type="entry name" value="Torsin"/>
</dbReference>
<keyword evidence="2" id="KW-0732">Signal</keyword>